<evidence type="ECO:0000313" key="3">
    <source>
        <dbReference type="Proteomes" id="UP000613580"/>
    </source>
</evidence>
<organism evidence="2 3">
    <name type="scientific">Mycena chlorophos</name>
    <name type="common">Agaric fungus</name>
    <name type="synonym">Agaricus chlorophos</name>
    <dbReference type="NCBI Taxonomy" id="658473"/>
    <lineage>
        <taxon>Eukaryota</taxon>
        <taxon>Fungi</taxon>
        <taxon>Dikarya</taxon>
        <taxon>Basidiomycota</taxon>
        <taxon>Agaricomycotina</taxon>
        <taxon>Agaricomycetes</taxon>
        <taxon>Agaricomycetidae</taxon>
        <taxon>Agaricales</taxon>
        <taxon>Marasmiineae</taxon>
        <taxon>Mycenaceae</taxon>
        <taxon>Mycena</taxon>
    </lineage>
</organism>
<feature type="region of interest" description="Disordered" evidence="1">
    <location>
        <begin position="408"/>
        <end position="434"/>
    </location>
</feature>
<reference evidence="2" key="1">
    <citation type="submission" date="2020-05" db="EMBL/GenBank/DDBJ databases">
        <title>Mycena genomes resolve the evolution of fungal bioluminescence.</title>
        <authorList>
            <person name="Tsai I.J."/>
        </authorList>
    </citation>
    <scope>NUCLEOTIDE SEQUENCE</scope>
    <source>
        <strain evidence="2">110903Hualien_Pintung</strain>
    </source>
</reference>
<dbReference type="Proteomes" id="UP000613580">
    <property type="component" value="Unassembled WGS sequence"/>
</dbReference>
<evidence type="ECO:0000256" key="1">
    <source>
        <dbReference type="SAM" id="MobiDB-lite"/>
    </source>
</evidence>
<feature type="region of interest" description="Disordered" evidence="1">
    <location>
        <begin position="557"/>
        <end position="588"/>
    </location>
</feature>
<feature type="region of interest" description="Disordered" evidence="1">
    <location>
        <begin position="72"/>
        <end position="126"/>
    </location>
</feature>
<keyword evidence="3" id="KW-1185">Reference proteome</keyword>
<accession>A0A8H6W8K5</accession>
<feature type="compositionally biased region" description="Polar residues" evidence="1">
    <location>
        <begin position="421"/>
        <end position="431"/>
    </location>
</feature>
<feature type="region of interest" description="Disordered" evidence="1">
    <location>
        <begin position="322"/>
        <end position="363"/>
    </location>
</feature>
<dbReference type="AlphaFoldDB" id="A0A8H6W8K5"/>
<dbReference type="EMBL" id="JACAZE010000010">
    <property type="protein sequence ID" value="KAF7305643.1"/>
    <property type="molecule type" value="Genomic_DNA"/>
</dbReference>
<sequence length="654" mass="71582">MSPFAVLRRENGRPRRSLFSTEDSMAAATSLVMCEEDLVLVTAVPSQCAMAAVEDKVHSPSTRSSPEFFEELTASPKSVMPDLPRTSSSESARENADLWTSIETSSPGASNTRGFGDAAERRPGTGDSELGIVIDYSGDTVAQQVQALGRRALDGVPTLLRTLETLAKVHPFVELAFIPFRLLYYLEVKRRDNDHRRAALFGVIKDAMLALVELEYFTDNYNAYRTTPAGQKIKSRIVGVCEQMQKDIRGCYEELLAHDRSAPAMHFVRAGGRNKVLTDYGARFKATREDLVFALQIENAVAVNRMRHMLEEQLVPKLTAAAPQTAPSQGGPQPEEGCPRAPTNCDPQFPIPPTLCERLMDPTSKEPANDFSLAAGFEILSGAQTGWEPILALREQLLGDVHGAKFHNDVGRDRPPGSFFRSPSTTTSLATSIPSPSFSMPAPFPSPQLPPYELIQPRTPPMYWSSDLEGYFSEQNAMPRALTDPRNAAVAPWPWPLPMSESSRSLATIVGEGSPFVVGLDITGDHLEQMAYRPNPARGWSFGEVSRELDNTCIYAPSATESDLDDDDDEGTVIGDSESESETDSDDGAIYMRPISRKQSTTHKVFIVDASKTEATMPGFLDTSGTKGDGAERASWRQIVGFWIAALLLISIPV</sequence>
<feature type="compositionally biased region" description="Acidic residues" evidence="1">
    <location>
        <begin position="562"/>
        <end position="587"/>
    </location>
</feature>
<protein>
    <submittedName>
        <fullName evidence="2">Uncharacterized protein</fullName>
    </submittedName>
</protein>
<proteinExistence type="predicted"/>
<feature type="compositionally biased region" description="Polar residues" evidence="1">
    <location>
        <begin position="101"/>
        <end position="113"/>
    </location>
</feature>
<dbReference type="OrthoDB" id="3056649at2759"/>
<name>A0A8H6W8K5_MYCCL</name>
<comment type="caution">
    <text evidence="2">The sequence shown here is derived from an EMBL/GenBank/DDBJ whole genome shotgun (WGS) entry which is preliminary data.</text>
</comment>
<evidence type="ECO:0000313" key="2">
    <source>
        <dbReference type="EMBL" id="KAF7305643.1"/>
    </source>
</evidence>
<gene>
    <name evidence="2" type="ORF">HMN09_00817900</name>
</gene>